<accession>A0A8C9V9Q6</accession>
<evidence type="ECO:0000313" key="8">
    <source>
        <dbReference type="Proteomes" id="UP000694397"/>
    </source>
</evidence>
<dbReference type="GO" id="GO:0016324">
    <property type="term" value="C:apical plasma membrane"/>
    <property type="evidence" value="ECO:0007669"/>
    <property type="project" value="TreeGrafter"/>
</dbReference>
<evidence type="ECO:0000256" key="5">
    <source>
        <dbReference type="ARBA" id="ARBA00023180"/>
    </source>
</evidence>
<dbReference type="GeneTree" id="ENSGT00390000011615"/>
<feature type="transmembrane region" description="Helical" evidence="6">
    <location>
        <begin position="167"/>
        <end position="195"/>
    </location>
</feature>
<feature type="transmembrane region" description="Helical" evidence="6">
    <location>
        <begin position="93"/>
        <end position="116"/>
    </location>
</feature>
<comment type="subcellular location">
    <subcellularLocation>
        <location evidence="1">Membrane</location>
        <topology evidence="1">Multi-pass membrane protein</topology>
    </subcellularLocation>
</comment>
<keyword evidence="3 6" id="KW-1133">Transmembrane helix</keyword>
<feature type="transmembrane region" description="Helical" evidence="6">
    <location>
        <begin position="123"/>
        <end position="147"/>
    </location>
</feature>
<evidence type="ECO:0000313" key="7">
    <source>
        <dbReference type="Ensembl" id="ENSSFOP00015035997.1"/>
    </source>
</evidence>
<dbReference type="Gene3D" id="1.20.140.150">
    <property type="match status" value="1"/>
</dbReference>
<name>A0A8C9V9Q6_SCLFO</name>
<dbReference type="PANTHER" id="PTHR20516">
    <property type="entry name" value="TRANSMEMBRANE PROTEIN 114/235 FAMILY MEMBER"/>
    <property type="match status" value="1"/>
</dbReference>
<gene>
    <name evidence="7" type="primary">TMEM114</name>
</gene>
<dbReference type="PANTHER" id="PTHR20516:SF2">
    <property type="entry name" value="TRANSMEMBRANE PROTEIN 114"/>
    <property type="match status" value="1"/>
</dbReference>
<reference evidence="7 8" key="1">
    <citation type="submission" date="2019-04" db="EMBL/GenBank/DDBJ databases">
        <authorList>
            <consortium name="Wellcome Sanger Institute Data Sharing"/>
        </authorList>
    </citation>
    <scope>NUCLEOTIDE SEQUENCE [LARGE SCALE GENOMIC DNA]</scope>
</reference>
<dbReference type="FunFam" id="1.20.140.150:FF:000021">
    <property type="entry name" value="Transmembrane protein 114"/>
    <property type="match status" value="1"/>
</dbReference>
<evidence type="ECO:0000256" key="6">
    <source>
        <dbReference type="SAM" id="Phobius"/>
    </source>
</evidence>
<dbReference type="InterPro" id="IPR004031">
    <property type="entry name" value="PMP22/EMP/MP20/Claudin"/>
</dbReference>
<evidence type="ECO:0000256" key="4">
    <source>
        <dbReference type="ARBA" id="ARBA00023136"/>
    </source>
</evidence>
<dbReference type="Proteomes" id="UP000694397">
    <property type="component" value="Chromosome 8"/>
</dbReference>
<dbReference type="AlphaFoldDB" id="A0A8C9V9Q6"/>
<reference evidence="7" key="3">
    <citation type="submission" date="2025-09" db="UniProtKB">
        <authorList>
            <consortium name="Ensembl"/>
        </authorList>
    </citation>
    <scope>IDENTIFICATION</scope>
</reference>
<reference evidence="7" key="2">
    <citation type="submission" date="2025-08" db="UniProtKB">
        <authorList>
            <consortium name="Ensembl"/>
        </authorList>
    </citation>
    <scope>IDENTIFICATION</scope>
</reference>
<proteinExistence type="predicted"/>
<dbReference type="Ensembl" id="ENSSFOT00015036388.2">
    <property type="protein sequence ID" value="ENSSFOP00015035997.1"/>
    <property type="gene ID" value="ENSSFOG00015022911.2"/>
</dbReference>
<keyword evidence="4 6" id="KW-0472">Membrane</keyword>
<organism evidence="7 8">
    <name type="scientific">Scleropages formosus</name>
    <name type="common">Asian bonytongue</name>
    <name type="synonym">Osteoglossum formosum</name>
    <dbReference type="NCBI Taxonomy" id="113540"/>
    <lineage>
        <taxon>Eukaryota</taxon>
        <taxon>Metazoa</taxon>
        <taxon>Chordata</taxon>
        <taxon>Craniata</taxon>
        <taxon>Vertebrata</taxon>
        <taxon>Euteleostomi</taxon>
        <taxon>Actinopterygii</taxon>
        <taxon>Neopterygii</taxon>
        <taxon>Teleostei</taxon>
        <taxon>Osteoglossocephala</taxon>
        <taxon>Osteoglossomorpha</taxon>
        <taxon>Osteoglossiformes</taxon>
        <taxon>Osteoglossidae</taxon>
        <taxon>Scleropages</taxon>
    </lineage>
</organism>
<evidence type="ECO:0000256" key="1">
    <source>
        <dbReference type="ARBA" id="ARBA00004141"/>
    </source>
</evidence>
<keyword evidence="2 6" id="KW-0812">Transmembrane</keyword>
<dbReference type="InterPro" id="IPR039951">
    <property type="entry name" value="TMEM114/TMEM235"/>
</dbReference>
<dbReference type="Pfam" id="PF13903">
    <property type="entry name" value="Claudin_2"/>
    <property type="match status" value="1"/>
</dbReference>
<keyword evidence="8" id="KW-1185">Reference proteome</keyword>
<evidence type="ECO:0000256" key="3">
    <source>
        <dbReference type="ARBA" id="ARBA00022989"/>
    </source>
</evidence>
<evidence type="ECO:0000256" key="2">
    <source>
        <dbReference type="ARBA" id="ARBA00022692"/>
    </source>
</evidence>
<keyword evidence="5" id="KW-0325">Glycoprotein</keyword>
<dbReference type="OrthoDB" id="9626630at2759"/>
<sequence>MKLTLGALAVFVAVAGVVSFVFLVLAIGTDFWYIIDMSKWERNSSQLSSHSGLWRTCDGERYDPQCWPFVNPFGNANNFTESHRQLLGMHGTFVVLLPLSVIVMVIGGMVGFISILARAYLMLLLTGVILLFGALITLSGISVYVAYSAAAFKEALYISSRRTLEDINIHFGWSMALAWISFVAELLTGISFLLASRIVAAVRRQDQAI</sequence>
<protein>
    <submittedName>
        <fullName evidence="7">Transmembrane protein 114</fullName>
    </submittedName>
</protein>